<sequence length="202" mass="21607">MQYVGASVGGVIDAPMQAIWDLISNPVRHPELAGSGEVQSVEVVSGPMGLGAIFQSRQNMRGIEYTTANRVVIWQPPYNIAWRIGFPFAPGVAQIWMFSLTPAFGGTLVENGVVLPFVVPSVFPFSMIRKQIARRQIAVMYPTISNISQLLGVAAPTQLTAAYDPPSMVSVLLPSPLIQGAAMAGGLATLLLAFKKKARARA</sequence>
<dbReference type="SUPFAM" id="SSF55961">
    <property type="entry name" value="Bet v1-like"/>
    <property type="match status" value="1"/>
</dbReference>
<feature type="transmembrane region" description="Helical" evidence="1">
    <location>
        <begin position="177"/>
        <end position="194"/>
    </location>
</feature>
<feature type="transmembrane region" description="Helical" evidence="1">
    <location>
        <begin position="80"/>
        <end position="98"/>
    </location>
</feature>
<proteinExistence type="predicted"/>
<dbReference type="EMBL" id="SIJK02000025">
    <property type="protein sequence ID" value="MBP1466922.1"/>
    <property type="molecule type" value="Genomic_DNA"/>
</dbReference>
<dbReference type="Gene3D" id="3.30.530.20">
    <property type="match status" value="1"/>
</dbReference>
<feature type="transmembrane region" description="Helical" evidence="1">
    <location>
        <begin position="104"/>
        <end position="125"/>
    </location>
</feature>
<keyword evidence="2" id="KW-0808">Transferase</keyword>
<dbReference type="GO" id="GO:0008168">
    <property type="term" value="F:methyltransferase activity"/>
    <property type="evidence" value="ECO:0007669"/>
    <property type="project" value="UniProtKB-KW"/>
</dbReference>
<gene>
    <name evidence="2" type="ORF">EYB53_014500</name>
</gene>
<organism evidence="2 3">
    <name type="scientific">Candidatus Chloroploca mongolica</name>
    <dbReference type="NCBI Taxonomy" id="2528176"/>
    <lineage>
        <taxon>Bacteria</taxon>
        <taxon>Bacillati</taxon>
        <taxon>Chloroflexota</taxon>
        <taxon>Chloroflexia</taxon>
        <taxon>Chloroflexales</taxon>
        <taxon>Chloroflexineae</taxon>
        <taxon>Oscillochloridaceae</taxon>
        <taxon>Candidatus Chloroploca</taxon>
    </lineage>
</organism>
<dbReference type="GO" id="GO:0032259">
    <property type="term" value="P:methylation"/>
    <property type="evidence" value="ECO:0007669"/>
    <property type="project" value="UniProtKB-KW"/>
</dbReference>
<keyword evidence="1" id="KW-0812">Transmembrane</keyword>
<keyword evidence="1" id="KW-1133">Transmembrane helix</keyword>
<evidence type="ECO:0000256" key="1">
    <source>
        <dbReference type="SAM" id="Phobius"/>
    </source>
</evidence>
<keyword evidence="1" id="KW-0472">Membrane</keyword>
<name>A0ABS4DBV4_9CHLR</name>
<evidence type="ECO:0000313" key="3">
    <source>
        <dbReference type="Proteomes" id="UP001193081"/>
    </source>
</evidence>
<dbReference type="Proteomes" id="UP001193081">
    <property type="component" value="Unassembled WGS sequence"/>
</dbReference>
<keyword evidence="2" id="KW-0489">Methyltransferase</keyword>
<accession>A0ABS4DBV4</accession>
<evidence type="ECO:0000313" key="2">
    <source>
        <dbReference type="EMBL" id="MBP1466922.1"/>
    </source>
</evidence>
<reference evidence="2 3" key="1">
    <citation type="submission" date="2021-03" db="EMBL/GenBank/DDBJ databases">
        <authorList>
            <person name="Grouzdev D.S."/>
        </authorList>
    </citation>
    <scope>NUCLEOTIDE SEQUENCE [LARGE SCALE GENOMIC DNA]</scope>
    <source>
        <strain evidence="2 3">M50-1</strain>
    </source>
</reference>
<comment type="caution">
    <text evidence="2">The sequence shown here is derived from an EMBL/GenBank/DDBJ whole genome shotgun (WGS) entry which is preliminary data.</text>
</comment>
<feature type="transmembrane region" description="Helical" evidence="1">
    <location>
        <begin position="137"/>
        <end position="157"/>
    </location>
</feature>
<dbReference type="InterPro" id="IPR023393">
    <property type="entry name" value="START-like_dom_sf"/>
</dbReference>
<dbReference type="RefSeq" id="WP_135479144.1">
    <property type="nucleotide sequence ID" value="NZ_SIJK02000025.1"/>
</dbReference>
<protein>
    <submittedName>
        <fullName evidence="2">DNA methyltransferase</fullName>
    </submittedName>
</protein>
<keyword evidence="3" id="KW-1185">Reference proteome</keyword>